<organism evidence="2 3">
    <name type="scientific">Faecalibacterium prausnitzii</name>
    <dbReference type="NCBI Taxonomy" id="853"/>
    <lineage>
        <taxon>Bacteria</taxon>
        <taxon>Bacillati</taxon>
        <taxon>Bacillota</taxon>
        <taxon>Clostridia</taxon>
        <taxon>Eubacteriales</taxon>
        <taxon>Oscillospiraceae</taxon>
        <taxon>Faecalibacterium</taxon>
    </lineage>
</organism>
<evidence type="ECO:0000313" key="2">
    <source>
        <dbReference type="EMBL" id="PDX85727.1"/>
    </source>
</evidence>
<feature type="domain" description="N-acetyltransferase" evidence="1">
    <location>
        <begin position="2"/>
        <end position="154"/>
    </location>
</feature>
<keyword evidence="2" id="KW-0808">Transferase</keyword>
<gene>
    <name evidence="2" type="ORF">CHR60_11825</name>
</gene>
<dbReference type="GO" id="GO:0016747">
    <property type="term" value="F:acyltransferase activity, transferring groups other than amino-acyl groups"/>
    <property type="evidence" value="ECO:0007669"/>
    <property type="project" value="InterPro"/>
</dbReference>
<sequence>MITLKQYKNEENRILPLIQGFWKAHSHYDQSEAEAREDLCNWTKPGHVMFFIQSDETDVGFAHLGSRGGKIDWLEDLFIVPEQQGKGFGSEAIRLLEEIVKKYSVSLYIEAAARNEAAIRLYRKLGYDCLNTITIRKDFPGYEYDVVRKEKIHGMEFEIRKDKAL</sequence>
<dbReference type="AlphaFoldDB" id="A0A2A7B2U2"/>
<accession>A0A2A7B2U2</accession>
<evidence type="ECO:0000259" key="1">
    <source>
        <dbReference type="PROSITE" id="PS51186"/>
    </source>
</evidence>
<dbReference type="InterPro" id="IPR000182">
    <property type="entry name" value="GNAT_dom"/>
</dbReference>
<name>A0A2A7B2U2_9FIRM</name>
<protein>
    <submittedName>
        <fullName evidence="2">GNAT family N-acetyltransferase</fullName>
    </submittedName>
</protein>
<reference evidence="2 3" key="1">
    <citation type="journal article" date="2017" name="Front. Microbiol.">
        <title>New Insights into the Diversity of the Genus Faecalibacterium.</title>
        <authorList>
            <person name="Benevides L."/>
            <person name="Burman S."/>
            <person name="Martin R."/>
            <person name="Robert V."/>
            <person name="Thomas M."/>
            <person name="Miquel S."/>
            <person name="Chain F."/>
            <person name="Sokol H."/>
            <person name="Bermudez-Humaran L.G."/>
            <person name="Morrison M."/>
            <person name="Langella P."/>
            <person name="Azevedo V.A."/>
            <person name="Chatel J.M."/>
            <person name="Soares S."/>
        </authorList>
    </citation>
    <scope>NUCLEOTIDE SEQUENCE [LARGE SCALE GENOMIC DNA]</scope>
    <source>
        <strain evidence="2 3">AHMP21</strain>
    </source>
</reference>
<dbReference type="Pfam" id="PF00583">
    <property type="entry name" value="Acetyltransf_1"/>
    <property type="match status" value="1"/>
</dbReference>
<dbReference type="SUPFAM" id="SSF55729">
    <property type="entry name" value="Acyl-CoA N-acyltransferases (Nat)"/>
    <property type="match status" value="1"/>
</dbReference>
<comment type="caution">
    <text evidence="2">The sequence shown here is derived from an EMBL/GenBank/DDBJ whole genome shotgun (WGS) entry which is preliminary data.</text>
</comment>
<evidence type="ECO:0000313" key="3">
    <source>
        <dbReference type="Proteomes" id="UP000220904"/>
    </source>
</evidence>
<dbReference type="RefSeq" id="WP_097793196.1">
    <property type="nucleotide sequence ID" value="NZ_NOUV01000019.1"/>
</dbReference>
<dbReference type="CDD" id="cd04301">
    <property type="entry name" value="NAT_SF"/>
    <property type="match status" value="1"/>
</dbReference>
<dbReference type="Gene3D" id="3.40.630.30">
    <property type="match status" value="1"/>
</dbReference>
<proteinExistence type="predicted"/>
<dbReference type="EMBL" id="NOUV01000019">
    <property type="protein sequence ID" value="PDX85727.1"/>
    <property type="molecule type" value="Genomic_DNA"/>
</dbReference>
<dbReference type="InterPro" id="IPR016181">
    <property type="entry name" value="Acyl_CoA_acyltransferase"/>
</dbReference>
<dbReference type="Proteomes" id="UP000220904">
    <property type="component" value="Unassembled WGS sequence"/>
</dbReference>
<dbReference type="PROSITE" id="PS51186">
    <property type="entry name" value="GNAT"/>
    <property type="match status" value="1"/>
</dbReference>
<dbReference type="OrthoDB" id="95438at2"/>